<evidence type="ECO:0000313" key="2">
    <source>
        <dbReference type="EMBL" id="AMS03429.1"/>
    </source>
</evidence>
<evidence type="ECO:0000313" key="3">
    <source>
        <dbReference type="Proteomes" id="UP000223856"/>
    </source>
</evidence>
<sequence length="158" mass="17283">MPYSELRHDSRNPFQWAVIAGIWAYSIVQILTDTWPGQIEENTNQLFRWMWGGTLTLGATLALVGMSYSIVLSQRKLGNKTSKGLPLEAGGLYWFGLCLGIYAGTLYLNGKASAILAAIMFSVAAVAAIIRGVWIQRGLRRVGRGEPASGKTPVLPRE</sequence>
<feature type="transmembrane region" description="Helical" evidence="1">
    <location>
        <begin position="12"/>
        <end position="31"/>
    </location>
</feature>
<keyword evidence="3" id="KW-1185">Reference proteome</keyword>
<dbReference type="EMBL" id="KU963258">
    <property type="protein sequence ID" value="AMS03429.1"/>
    <property type="molecule type" value="Genomic_DNA"/>
</dbReference>
<name>A0A142KBE6_9CAUD</name>
<organism evidence="2 3">
    <name type="scientific">Gordonia phage Katyusha</name>
    <dbReference type="NCBI Taxonomy" id="1821555"/>
    <lineage>
        <taxon>Viruses</taxon>
        <taxon>Duplodnaviria</taxon>
        <taxon>Heunggongvirae</taxon>
        <taxon>Uroviricota</taxon>
        <taxon>Caudoviricetes</taxon>
        <taxon>Demosthenesvirus</taxon>
        <taxon>Demosthenesvirus katyusha</taxon>
    </lineage>
</organism>
<dbReference type="GeneID" id="40079190"/>
<proteinExistence type="predicted"/>
<keyword evidence="1" id="KW-1133">Transmembrane helix</keyword>
<keyword evidence="1" id="KW-0472">Membrane</keyword>
<accession>A0A142KBE6</accession>
<feature type="transmembrane region" description="Helical" evidence="1">
    <location>
        <begin position="51"/>
        <end position="71"/>
    </location>
</feature>
<reference evidence="2 3" key="1">
    <citation type="submission" date="2016-03" db="EMBL/GenBank/DDBJ databases">
        <authorList>
            <person name="Green D.E."/>
            <person name="Kennedy B.V."/>
            <person name="Kocak B.Z."/>
            <person name="Moretti M.L."/>
            <person name="Onelangsy F.L."/>
            <person name="Mezghani N.A."/>
            <person name="Thompson P.K."/>
            <person name="Ulbrich M.C."/>
            <person name="Furbee E.C."/>
            <person name="Grubb S.R."/>
            <person name="Warner M.H."/>
            <person name="Montgomery M.T."/>
            <person name="Garlena R.A."/>
            <person name="Russell D.A."/>
            <person name="Pope W.H."/>
            <person name="Jacobs-Sera D."/>
            <person name="Hendrix R.W."/>
            <person name="Hatfull G.F."/>
        </authorList>
    </citation>
    <scope>NUCLEOTIDE SEQUENCE [LARGE SCALE GENOMIC DNA]</scope>
</reference>
<gene>
    <name evidence="2" type="primary">36</name>
    <name evidence="2" type="ORF">SEA_KATYUSHA_36</name>
</gene>
<protein>
    <submittedName>
        <fullName evidence="2">Membrane protein</fullName>
    </submittedName>
</protein>
<dbReference type="RefSeq" id="YP_009603310.1">
    <property type="nucleotide sequence ID" value="NC_041950.1"/>
</dbReference>
<dbReference type="KEGG" id="vg:40079190"/>
<feature type="transmembrane region" description="Helical" evidence="1">
    <location>
        <begin position="114"/>
        <end position="134"/>
    </location>
</feature>
<feature type="transmembrane region" description="Helical" evidence="1">
    <location>
        <begin position="91"/>
        <end position="108"/>
    </location>
</feature>
<dbReference type="Proteomes" id="UP000223856">
    <property type="component" value="Segment"/>
</dbReference>
<keyword evidence="1" id="KW-0812">Transmembrane</keyword>
<evidence type="ECO:0000256" key="1">
    <source>
        <dbReference type="SAM" id="Phobius"/>
    </source>
</evidence>